<reference evidence="2 3" key="1">
    <citation type="submission" date="2022-12" db="EMBL/GenBank/DDBJ databases">
        <title>Complete genome sequencing of Dickeya lacustris type strain LMG30899.</title>
        <authorList>
            <person name="Dobhal S."/>
            <person name="Arizala D."/>
            <person name="Arif M."/>
        </authorList>
    </citation>
    <scope>NUCLEOTIDE SEQUENCE [LARGE SCALE GENOMIC DNA]</scope>
    <source>
        <strain evidence="2 3">LMG30899</strain>
    </source>
</reference>
<dbReference type="Proteomes" id="UP001219630">
    <property type="component" value="Chromosome"/>
</dbReference>
<evidence type="ECO:0000313" key="2">
    <source>
        <dbReference type="EMBL" id="WFN54449.1"/>
    </source>
</evidence>
<dbReference type="SUPFAM" id="SSF103088">
    <property type="entry name" value="OmpA-like"/>
    <property type="match status" value="1"/>
</dbReference>
<dbReference type="RefSeq" id="WP_125257831.1">
    <property type="nucleotide sequence ID" value="NZ_CP114280.1"/>
</dbReference>
<organism evidence="2 3">
    <name type="scientific">Dickeya lacustris</name>
    <dbReference type="NCBI Taxonomy" id="2259638"/>
    <lineage>
        <taxon>Bacteria</taxon>
        <taxon>Pseudomonadati</taxon>
        <taxon>Pseudomonadota</taxon>
        <taxon>Gammaproteobacteria</taxon>
        <taxon>Enterobacterales</taxon>
        <taxon>Pectobacteriaceae</taxon>
        <taxon>Dickeya</taxon>
    </lineage>
</organism>
<keyword evidence="1" id="KW-0812">Transmembrane</keyword>
<dbReference type="EMBL" id="CP114280">
    <property type="protein sequence ID" value="WFN54449.1"/>
    <property type="molecule type" value="Genomic_DNA"/>
</dbReference>
<dbReference type="Gene3D" id="3.30.1330.60">
    <property type="entry name" value="OmpA-like domain"/>
    <property type="match status" value="1"/>
</dbReference>
<dbReference type="InterPro" id="IPR036737">
    <property type="entry name" value="OmpA-like_sf"/>
</dbReference>
<gene>
    <name evidence="2" type="ORF">O1Q98_12225</name>
</gene>
<sequence length="253" mass="29347">MANPLLARPKQTKEDFWISLSDLMTSLMMIFLLISLIYMIKVQDMVKIPSVYKNTLQGLGQALQHEFKDDLKRWHATIDQDLTVRFQEPNILFTTSSAELKPEFKTILDEFIPRYLKIMTDPKYIENIEEIRIEGHTSTVWRTGVNDKDAYFHNMELSQSRTRSTLEYIMNMPVVSQSKPSFSWFKTHVRAIGFSSARPVDADGKVITSPDQTEDQARSQRVEFRVRTNVERQVANIVEKNIVEKNIVEKGGK</sequence>
<proteinExistence type="predicted"/>
<evidence type="ECO:0000313" key="3">
    <source>
        <dbReference type="Proteomes" id="UP001219630"/>
    </source>
</evidence>
<dbReference type="PANTHER" id="PTHR30329:SF21">
    <property type="entry name" value="LIPOPROTEIN YIAD-RELATED"/>
    <property type="match status" value="1"/>
</dbReference>
<keyword evidence="3" id="KW-1185">Reference proteome</keyword>
<keyword evidence="1" id="KW-0472">Membrane</keyword>
<protein>
    <submittedName>
        <fullName evidence="2">OmpA family protein</fullName>
    </submittedName>
</protein>
<feature type="transmembrane region" description="Helical" evidence="1">
    <location>
        <begin position="16"/>
        <end position="40"/>
    </location>
</feature>
<dbReference type="PANTHER" id="PTHR30329">
    <property type="entry name" value="STATOR ELEMENT OF FLAGELLAR MOTOR COMPLEX"/>
    <property type="match status" value="1"/>
</dbReference>
<keyword evidence="1" id="KW-1133">Transmembrane helix</keyword>
<evidence type="ECO:0000256" key="1">
    <source>
        <dbReference type="SAM" id="Phobius"/>
    </source>
</evidence>
<dbReference type="InterPro" id="IPR050330">
    <property type="entry name" value="Bact_OuterMem_StrucFunc"/>
</dbReference>
<name>A0ABY8G3F1_9GAMM</name>
<accession>A0ABY8G3F1</accession>